<reference evidence="1 2" key="1">
    <citation type="submission" date="2015-01" db="EMBL/GenBank/DDBJ databases">
        <title>Evolution of Trichinella species and genotypes.</title>
        <authorList>
            <person name="Korhonen P.K."/>
            <person name="Edoardo P."/>
            <person name="Giuseppe L.R."/>
            <person name="Gasser R.B."/>
        </authorList>
    </citation>
    <scope>NUCLEOTIDE SEQUENCE [LARGE SCALE GENOMIC DNA]</scope>
    <source>
        <strain evidence="1">ISS470</strain>
    </source>
</reference>
<name>A0A0V1FB51_TRIPS</name>
<sequence>MKTATHLIADGESGKVQNDRRSVEICPVIEVLDRAQKGVVLFFADKEFSKNAFCNICTAIKASKRAQKRFGLGLLCPTATGSCVCSFLPKQTAIDLRISLFLSVLLTGSKWKQIKKPCTTDTCLLCRQTMLDKICWIIFIEMHLLLLVSIRIVQVKHDKHISIIVVQETSN</sequence>
<organism evidence="1 2">
    <name type="scientific">Trichinella pseudospiralis</name>
    <name type="common">Parasitic roundworm</name>
    <dbReference type="NCBI Taxonomy" id="6337"/>
    <lineage>
        <taxon>Eukaryota</taxon>
        <taxon>Metazoa</taxon>
        <taxon>Ecdysozoa</taxon>
        <taxon>Nematoda</taxon>
        <taxon>Enoplea</taxon>
        <taxon>Dorylaimia</taxon>
        <taxon>Trichinellida</taxon>
        <taxon>Trichinellidae</taxon>
        <taxon>Trichinella</taxon>
    </lineage>
</organism>
<accession>A0A0V1FB51</accession>
<dbReference type="EMBL" id="JYDT01000153">
    <property type="protein sequence ID" value="KRY83026.1"/>
    <property type="molecule type" value="Genomic_DNA"/>
</dbReference>
<protein>
    <submittedName>
        <fullName evidence="1">Uncharacterized protein</fullName>
    </submittedName>
</protein>
<proteinExistence type="predicted"/>
<dbReference type="Proteomes" id="UP000054995">
    <property type="component" value="Unassembled WGS sequence"/>
</dbReference>
<evidence type="ECO:0000313" key="2">
    <source>
        <dbReference type="Proteomes" id="UP000054995"/>
    </source>
</evidence>
<gene>
    <name evidence="1" type="ORF">T4D_16407</name>
</gene>
<comment type="caution">
    <text evidence="1">The sequence shown here is derived from an EMBL/GenBank/DDBJ whole genome shotgun (WGS) entry which is preliminary data.</text>
</comment>
<dbReference type="OrthoDB" id="10578391at2759"/>
<dbReference type="AlphaFoldDB" id="A0A0V1FB51"/>
<evidence type="ECO:0000313" key="1">
    <source>
        <dbReference type="EMBL" id="KRY83026.1"/>
    </source>
</evidence>
<keyword evidence="2" id="KW-1185">Reference proteome</keyword>